<evidence type="ECO:0000259" key="9">
    <source>
        <dbReference type="Pfam" id="PF26540"/>
    </source>
</evidence>
<dbReference type="FunFam" id="3.30.413.10:FF:000005">
    <property type="entry name" value="4-hydroxy-3-methylbut-2-en-1-yl diphosphate synthase (flavodoxin)"/>
    <property type="match status" value="1"/>
</dbReference>
<dbReference type="OrthoDB" id="9803214at2"/>
<evidence type="ECO:0000256" key="7">
    <source>
        <dbReference type="HAMAP-Rule" id="MF_00159"/>
    </source>
</evidence>
<evidence type="ECO:0000256" key="6">
    <source>
        <dbReference type="ARBA" id="ARBA00023229"/>
    </source>
</evidence>
<comment type="catalytic activity">
    <reaction evidence="7">
        <text>(2E)-4-hydroxy-3-methylbut-2-enyl diphosphate + oxidized [flavodoxin] + H2O + 2 H(+) = 2-C-methyl-D-erythritol 2,4-cyclic diphosphate + reduced [flavodoxin]</text>
        <dbReference type="Rhea" id="RHEA:43604"/>
        <dbReference type="Rhea" id="RHEA-COMP:10622"/>
        <dbReference type="Rhea" id="RHEA-COMP:10623"/>
        <dbReference type="ChEBI" id="CHEBI:15377"/>
        <dbReference type="ChEBI" id="CHEBI:15378"/>
        <dbReference type="ChEBI" id="CHEBI:57618"/>
        <dbReference type="ChEBI" id="CHEBI:58210"/>
        <dbReference type="ChEBI" id="CHEBI:58483"/>
        <dbReference type="ChEBI" id="CHEBI:128753"/>
        <dbReference type="EC" id="1.17.7.3"/>
    </reaction>
</comment>
<dbReference type="HAMAP" id="MF_00159">
    <property type="entry name" value="IspG"/>
    <property type="match status" value="1"/>
</dbReference>
<dbReference type="NCBIfam" id="NF001540">
    <property type="entry name" value="PRK00366.1"/>
    <property type="match status" value="1"/>
</dbReference>
<dbReference type="UniPathway" id="UPA00056">
    <property type="reaction ID" value="UER00096"/>
</dbReference>
<dbReference type="Gene3D" id="3.20.20.20">
    <property type="entry name" value="Dihydropteroate synthase-like"/>
    <property type="match status" value="1"/>
</dbReference>
<sequence length="354" mass="37951">MKITRQVRVGKVLVGGGAPIAIQSMSTFNPVDVSYAAAQINALGEAGADIVRMAVPNKQAAEALADLKKVTKVPLVADIHFDYRLALTAMESGIDALRINPGNIGKRENVIKVVSMAKEKQIPIRIGINAGSLPMHILKEHGGHPTAEGMVAGALEHVKILEEENFFDIVISVKATDVPMMVKANRMLSEKTIYPLHLGVTEAGTLYRGTIKSAIGIGTLLLDGIGDTIRVSLTDDPLKEVKAAKEILSSIGKQLYGPVMISCPTCGRTQVNLIKMAQIVEEKLQQFKKPIKVAVMGCPVNGPGEAREADFGIAGGKGCGLLFKKGKVIRSVPEEQLIDALMEEIEKFEKEGDI</sequence>
<evidence type="ECO:0000256" key="4">
    <source>
        <dbReference type="ARBA" id="ARBA00023004"/>
    </source>
</evidence>
<dbReference type="PANTHER" id="PTHR30454:SF0">
    <property type="entry name" value="4-HYDROXY-3-METHYLBUT-2-EN-1-YL DIPHOSPHATE SYNTHASE (FERREDOXIN), CHLOROPLASTIC"/>
    <property type="match status" value="1"/>
</dbReference>
<protein>
    <recommendedName>
        <fullName evidence="7">4-hydroxy-3-methylbut-2-en-1-yl diphosphate synthase (flavodoxin)</fullName>
        <ecNumber evidence="7">1.17.7.3</ecNumber>
    </recommendedName>
    <alternativeName>
        <fullName evidence="7">1-hydroxy-2-methyl-2-(E)-butenyl 4-diphosphate synthase</fullName>
    </alternativeName>
</protein>
<dbReference type="SUPFAM" id="SSF51604">
    <property type="entry name" value="Enolase C-terminal domain-like"/>
    <property type="match status" value="1"/>
</dbReference>
<dbReference type="GO" id="GO:0051539">
    <property type="term" value="F:4 iron, 4 sulfur cluster binding"/>
    <property type="evidence" value="ECO:0007669"/>
    <property type="project" value="UniProtKB-UniRule"/>
</dbReference>
<dbReference type="PANTHER" id="PTHR30454">
    <property type="entry name" value="4-HYDROXY-3-METHYLBUT-2-EN-1-YL DIPHOSPHATE SYNTHASE"/>
    <property type="match status" value="1"/>
</dbReference>
<dbReference type="Pfam" id="PF26540">
    <property type="entry name" value="GcpE_C"/>
    <property type="match status" value="1"/>
</dbReference>
<evidence type="ECO:0000259" key="8">
    <source>
        <dbReference type="Pfam" id="PF04551"/>
    </source>
</evidence>
<dbReference type="InterPro" id="IPR036849">
    <property type="entry name" value="Enolase-like_C_sf"/>
</dbReference>
<comment type="caution">
    <text evidence="10">The sequence shown here is derived from an EMBL/GenBank/DDBJ whole genome shotgun (WGS) entry which is preliminary data.</text>
</comment>
<evidence type="ECO:0000256" key="3">
    <source>
        <dbReference type="ARBA" id="ARBA00023002"/>
    </source>
</evidence>
<dbReference type="eggNOG" id="COG0821">
    <property type="taxonomic scope" value="Bacteria"/>
</dbReference>
<feature type="binding site" evidence="7">
    <location>
        <position position="298"/>
    </location>
    <ligand>
        <name>[4Fe-4S] cluster</name>
        <dbReference type="ChEBI" id="CHEBI:49883"/>
    </ligand>
</feature>
<dbReference type="GO" id="GO:0005506">
    <property type="term" value="F:iron ion binding"/>
    <property type="evidence" value="ECO:0007669"/>
    <property type="project" value="InterPro"/>
</dbReference>
<dbReference type="PIRSF" id="PIRSF004640">
    <property type="entry name" value="IspG"/>
    <property type="match status" value="1"/>
</dbReference>
<keyword evidence="2 7" id="KW-0479">Metal-binding</keyword>
<comment type="pathway">
    <text evidence="7">Isoprenoid biosynthesis; isopentenyl diphosphate biosynthesis via DXP pathway; isopentenyl diphosphate from 1-deoxy-D-xylulose 5-phosphate: step 5/6.</text>
</comment>
<dbReference type="InterPro" id="IPR016425">
    <property type="entry name" value="IspG_bac"/>
</dbReference>
<dbReference type="InterPro" id="IPR004588">
    <property type="entry name" value="IspG_bac-typ"/>
</dbReference>
<dbReference type="EC" id="1.17.7.3" evidence="7"/>
<dbReference type="AlphaFoldDB" id="E4L8R5"/>
<keyword evidence="5 7" id="KW-0411">Iron-sulfur</keyword>
<dbReference type="InterPro" id="IPR058579">
    <property type="entry name" value="IspG_C"/>
</dbReference>
<dbReference type="EMBL" id="AENT01000016">
    <property type="protein sequence ID" value="EFR42801.1"/>
    <property type="molecule type" value="Genomic_DNA"/>
</dbReference>
<dbReference type="GO" id="GO:0046429">
    <property type="term" value="F:4-hydroxy-3-methylbut-2-en-1-yl diphosphate synthase activity (ferredoxin)"/>
    <property type="evidence" value="ECO:0007669"/>
    <property type="project" value="UniProtKB-UniRule"/>
</dbReference>
<keyword evidence="4 7" id="KW-0408">Iron</keyword>
<dbReference type="GO" id="GO:0016114">
    <property type="term" value="P:terpenoid biosynthetic process"/>
    <property type="evidence" value="ECO:0007669"/>
    <property type="project" value="InterPro"/>
</dbReference>
<dbReference type="GO" id="GO:0141197">
    <property type="term" value="F:4-hydroxy-3-methylbut-2-enyl-diphosphate synthase activity (flavodoxin)"/>
    <property type="evidence" value="ECO:0007669"/>
    <property type="project" value="UniProtKB-EC"/>
</dbReference>
<feature type="binding site" evidence="7">
    <location>
        <position position="263"/>
    </location>
    <ligand>
        <name>[4Fe-4S] cluster</name>
        <dbReference type="ChEBI" id="CHEBI:49883"/>
    </ligand>
</feature>
<dbReference type="Gene3D" id="3.30.413.10">
    <property type="entry name" value="Sulfite Reductase Hemoprotein, domain 1"/>
    <property type="match status" value="1"/>
</dbReference>
<feature type="domain" description="IspG TIM-barrel" evidence="8">
    <location>
        <begin position="4"/>
        <end position="244"/>
    </location>
</feature>
<keyword evidence="1 7" id="KW-0004">4Fe-4S</keyword>
<feature type="binding site" evidence="7">
    <location>
        <position position="266"/>
    </location>
    <ligand>
        <name>[4Fe-4S] cluster</name>
        <dbReference type="ChEBI" id="CHEBI:49883"/>
    </ligand>
</feature>
<dbReference type="InterPro" id="IPR011005">
    <property type="entry name" value="Dihydropteroate_synth-like_sf"/>
</dbReference>
<dbReference type="Proteomes" id="UP000004594">
    <property type="component" value="Unassembled WGS sequence"/>
</dbReference>
<dbReference type="InterPro" id="IPR058578">
    <property type="entry name" value="IspG_TIM"/>
</dbReference>
<proteinExistence type="inferred from homology"/>
<dbReference type="NCBIfam" id="TIGR00612">
    <property type="entry name" value="ispG_gcpE"/>
    <property type="match status" value="1"/>
</dbReference>
<dbReference type="SUPFAM" id="SSF56014">
    <property type="entry name" value="Nitrite and sulphite reductase 4Fe-4S domain-like"/>
    <property type="match status" value="1"/>
</dbReference>
<feature type="domain" description="IspG C-terminal" evidence="9">
    <location>
        <begin position="260"/>
        <end position="347"/>
    </location>
</feature>
<comment type="similarity">
    <text evidence="7">Belongs to the IspG family.</text>
</comment>
<evidence type="ECO:0000256" key="2">
    <source>
        <dbReference type="ARBA" id="ARBA00022723"/>
    </source>
</evidence>
<evidence type="ECO:0000256" key="5">
    <source>
        <dbReference type="ARBA" id="ARBA00023014"/>
    </source>
</evidence>
<feature type="binding site" evidence="7">
    <location>
        <position position="305"/>
    </location>
    <ligand>
        <name>[4Fe-4S] cluster</name>
        <dbReference type="ChEBI" id="CHEBI:49883"/>
    </ligand>
</feature>
<evidence type="ECO:0000313" key="11">
    <source>
        <dbReference type="Proteomes" id="UP000004594"/>
    </source>
</evidence>
<keyword evidence="6 7" id="KW-0414">Isoprene biosynthesis</keyword>
<name>E4L8R5_9FIRM</name>
<evidence type="ECO:0000256" key="1">
    <source>
        <dbReference type="ARBA" id="ARBA00022485"/>
    </source>
</evidence>
<dbReference type="InterPro" id="IPR045854">
    <property type="entry name" value="NO2/SO3_Rdtase_4Fe4S_sf"/>
</dbReference>
<evidence type="ECO:0000313" key="10">
    <source>
        <dbReference type="EMBL" id="EFR42801.1"/>
    </source>
</evidence>
<comment type="cofactor">
    <cofactor evidence="7">
        <name>[4Fe-4S] cluster</name>
        <dbReference type="ChEBI" id="CHEBI:49883"/>
    </cofactor>
    <text evidence="7">Binds 1 [4Fe-4S] cluster.</text>
</comment>
<reference evidence="10 11" key="1">
    <citation type="submission" date="2010-11" db="EMBL/GenBank/DDBJ databases">
        <authorList>
            <person name="Durkin A.S."/>
            <person name="Madupu R."/>
            <person name="Torralba M."/>
            <person name="Gillis M."/>
            <person name="Methe B."/>
            <person name="Sutton G."/>
            <person name="Nelson K.E."/>
        </authorList>
    </citation>
    <scope>NUCLEOTIDE SEQUENCE [LARGE SCALE GENOMIC DNA]</scope>
    <source>
        <strain evidence="10 11">UPII 345-E</strain>
    </source>
</reference>
<organism evidence="10 11">
    <name type="scientific">Dialister micraerophilus UPII 345-E</name>
    <dbReference type="NCBI Taxonomy" id="910314"/>
    <lineage>
        <taxon>Bacteria</taxon>
        <taxon>Bacillati</taxon>
        <taxon>Bacillota</taxon>
        <taxon>Negativicutes</taxon>
        <taxon>Veillonellales</taxon>
        <taxon>Veillonellaceae</taxon>
        <taxon>Dialister</taxon>
    </lineage>
</organism>
<accession>E4L8R5</accession>
<gene>
    <name evidence="7 10" type="primary">ispG</name>
    <name evidence="10" type="ORF">HMPREF9220_0985</name>
</gene>
<dbReference type="Pfam" id="PF04551">
    <property type="entry name" value="GcpE"/>
    <property type="match status" value="1"/>
</dbReference>
<dbReference type="GO" id="GO:0019288">
    <property type="term" value="P:isopentenyl diphosphate biosynthetic process, methylerythritol 4-phosphate pathway"/>
    <property type="evidence" value="ECO:0007669"/>
    <property type="project" value="UniProtKB-UniRule"/>
</dbReference>
<comment type="function">
    <text evidence="7">Converts 2C-methyl-D-erythritol 2,4-cyclodiphosphate (ME-2,4cPP) into 1-hydroxy-2-methyl-2-(E)-butenyl 4-diphosphate.</text>
</comment>
<keyword evidence="3 7" id="KW-0560">Oxidoreductase</keyword>
<dbReference type="RefSeq" id="WP_007554562.1">
    <property type="nucleotide sequence ID" value="NZ_AENT01000016.1"/>
</dbReference>
<dbReference type="FunFam" id="3.20.20.20:FF:000001">
    <property type="entry name" value="4-hydroxy-3-methylbut-2-en-1-yl diphosphate synthase (flavodoxin)"/>
    <property type="match status" value="1"/>
</dbReference>